<dbReference type="Proteomes" id="UP000594454">
    <property type="component" value="Chromosome 3"/>
</dbReference>
<accession>A0A7R8UP57</accession>
<dbReference type="AlphaFoldDB" id="A0A7R8UP57"/>
<dbReference type="PANTHER" id="PTHR20898">
    <property type="entry name" value="DAEDALUS ON 3-RELATED-RELATED"/>
    <property type="match status" value="1"/>
</dbReference>
<sequence>MTSVTGDYRNILRLCKIECEFIDTLMANYSCKIKALSRIRTAIYLELNLKRSITDVLVNMQIFKKNSMHYIPYMVNTTFNACDILDNATKNWFAKFMFSWIQPHSNFDHPCPYSGHIYIKRLEPFADNIPGFISVGDYRLDLHWYEKTLKKWVGTVRGYGTMTVKPFITQDME</sequence>
<evidence type="ECO:0000313" key="1">
    <source>
        <dbReference type="EMBL" id="CAD7084088.1"/>
    </source>
</evidence>
<dbReference type="PANTHER" id="PTHR20898:SF0">
    <property type="entry name" value="DAEDALUS ON 3-RELATED"/>
    <property type="match status" value="1"/>
</dbReference>
<organism evidence="1 2">
    <name type="scientific">Hermetia illucens</name>
    <name type="common">Black soldier fly</name>
    <dbReference type="NCBI Taxonomy" id="343691"/>
    <lineage>
        <taxon>Eukaryota</taxon>
        <taxon>Metazoa</taxon>
        <taxon>Ecdysozoa</taxon>
        <taxon>Arthropoda</taxon>
        <taxon>Hexapoda</taxon>
        <taxon>Insecta</taxon>
        <taxon>Pterygota</taxon>
        <taxon>Neoptera</taxon>
        <taxon>Endopterygota</taxon>
        <taxon>Diptera</taxon>
        <taxon>Brachycera</taxon>
        <taxon>Stratiomyomorpha</taxon>
        <taxon>Stratiomyidae</taxon>
        <taxon>Hermetiinae</taxon>
        <taxon>Hermetia</taxon>
    </lineage>
</organism>
<reference evidence="1 2" key="1">
    <citation type="submission" date="2020-11" db="EMBL/GenBank/DDBJ databases">
        <authorList>
            <person name="Wallbank WR R."/>
            <person name="Pardo Diaz C."/>
            <person name="Kozak K."/>
            <person name="Martin S."/>
            <person name="Jiggins C."/>
            <person name="Moest M."/>
            <person name="Warren A I."/>
            <person name="Generalovic N T."/>
            <person name="Byers J.R.P. K."/>
            <person name="Montejo-Kovacevich G."/>
            <person name="Yen C E."/>
        </authorList>
    </citation>
    <scope>NUCLEOTIDE SEQUENCE [LARGE SCALE GENOMIC DNA]</scope>
</reference>
<dbReference type="Pfam" id="PF06477">
    <property type="entry name" value="DUF1091"/>
    <property type="match status" value="1"/>
</dbReference>
<dbReference type="InParanoid" id="A0A7R8UP57"/>
<gene>
    <name evidence="1" type="ORF">HERILL_LOCUS7000</name>
</gene>
<dbReference type="InterPro" id="IPR010512">
    <property type="entry name" value="DUF1091"/>
</dbReference>
<dbReference type="EMBL" id="LR899011">
    <property type="protein sequence ID" value="CAD7084088.1"/>
    <property type="molecule type" value="Genomic_DNA"/>
</dbReference>
<dbReference type="SMART" id="SM00697">
    <property type="entry name" value="DM8"/>
    <property type="match status" value="1"/>
</dbReference>
<evidence type="ECO:0000313" key="2">
    <source>
        <dbReference type="Proteomes" id="UP000594454"/>
    </source>
</evidence>
<name>A0A7R8UP57_HERIL</name>
<keyword evidence="2" id="KW-1185">Reference proteome</keyword>
<protein>
    <submittedName>
        <fullName evidence="1">Uncharacterized protein</fullName>
    </submittedName>
</protein>
<proteinExistence type="predicted"/>
<dbReference type="OrthoDB" id="7859583at2759"/>